<proteinExistence type="predicted"/>
<organism evidence="3 4">
    <name type="scientific">Oceanisphaera ostreae</name>
    <dbReference type="NCBI Taxonomy" id="914151"/>
    <lineage>
        <taxon>Bacteria</taxon>
        <taxon>Pseudomonadati</taxon>
        <taxon>Pseudomonadota</taxon>
        <taxon>Gammaproteobacteria</taxon>
        <taxon>Aeromonadales</taxon>
        <taxon>Aeromonadaceae</taxon>
        <taxon>Oceanisphaera</taxon>
    </lineage>
</organism>
<keyword evidence="4" id="KW-1185">Reference proteome</keyword>
<feature type="transmembrane region" description="Helical" evidence="2">
    <location>
        <begin position="204"/>
        <end position="226"/>
    </location>
</feature>
<feature type="coiled-coil region" evidence="1">
    <location>
        <begin position="118"/>
        <end position="179"/>
    </location>
</feature>
<name>A0ABW3KJN0_9GAMM</name>
<evidence type="ECO:0000256" key="1">
    <source>
        <dbReference type="SAM" id="Coils"/>
    </source>
</evidence>
<evidence type="ECO:0000256" key="2">
    <source>
        <dbReference type="SAM" id="Phobius"/>
    </source>
</evidence>
<comment type="caution">
    <text evidence="3">The sequence shown here is derived from an EMBL/GenBank/DDBJ whole genome shotgun (WGS) entry which is preliminary data.</text>
</comment>
<feature type="transmembrane region" description="Helical" evidence="2">
    <location>
        <begin position="82"/>
        <end position="103"/>
    </location>
</feature>
<sequence>MHYQRLPKGHFALTVVYLITGASIAASMVFSLLLFLSLEQGLLMKLMFGGLALVFEVGKFYIWYEMGERVSRRDSVGAAKALCFYAVLAGLSIAGSVGGINAATNTLLEGDAAKAGEVQSYNDKIAGLEREIDINEQAAQAYIDMKRIANGMTNMLERNADLRQRQDELRRERDQVAITSQSSLMGLMSSLADGLGWPLSRVQFGIVAALSMLLDFFAAFFIALLGDELRFRRSQKQAQLPVITEASQEASPVVPVRPDYYHEVVNKLRAGELRCAKGAVSRMLEKPLEEVEDIFHWLLQDGIVYRKPNRHFAVKV</sequence>
<keyword evidence="2" id="KW-1133">Transmembrane helix</keyword>
<reference evidence="4" key="1">
    <citation type="journal article" date="2019" name="Int. J. Syst. Evol. Microbiol.">
        <title>The Global Catalogue of Microorganisms (GCM) 10K type strain sequencing project: providing services to taxonomists for standard genome sequencing and annotation.</title>
        <authorList>
            <consortium name="The Broad Institute Genomics Platform"/>
            <consortium name="The Broad Institute Genome Sequencing Center for Infectious Disease"/>
            <person name="Wu L."/>
            <person name="Ma J."/>
        </authorList>
    </citation>
    <scope>NUCLEOTIDE SEQUENCE [LARGE SCALE GENOMIC DNA]</scope>
    <source>
        <strain evidence="4">CCUG 60525</strain>
    </source>
</reference>
<evidence type="ECO:0008006" key="5">
    <source>
        <dbReference type="Google" id="ProtNLM"/>
    </source>
</evidence>
<keyword evidence="1" id="KW-0175">Coiled coil</keyword>
<protein>
    <recommendedName>
        <fullName evidence="5">Preprotein translocase subunit SecY</fullName>
    </recommendedName>
</protein>
<keyword evidence="2" id="KW-0472">Membrane</keyword>
<evidence type="ECO:0000313" key="3">
    <source>
        <dbReference type="EMBL" id="MFD1009363.1"/>
    </source>
</evidence>
<dbReference type="EMBL" id="JBHTJS010000058">
    <property type="protein sequence ID" value="MFD1009363.1"/>
    <property type="molecule type" value="Genomic_DNA"/>
</dbReference>
<feature type="transmembrane region" description="Helical" evidence="2">
    <location>
        <begin position="12"/>
        <end position="36"/>
    </location>
</feature>
<feature type="transmembrane region" description="Helical" evidence="2">
    <location>
        <begin position="42"/>
        <end position="62"/>
    </location>
</feature>
<dbReference type="Proteomes" id="UP001597048">
    <property type="component" value="Unassembled WGS sequence"/>
</dbReference>
<evidence type="ECO:0000313" key="4">
    <source>
        <dbReference type="Proteomes" id="UP001597048"/>
    </source>
</evidence>
<dbReference type="RefSeq" id="WP_379559391.1">
    <property type="nucleotide sequence ID" value="NZ_JBHTJS010000058.1"/>
</dbReference>
<gene>
    <name evidence="3" type="ORF">ACFQ1C_14530</name>
</gene>
<keyword evidence="2" id="KW-0812">Transmembrane</keyword>
<accession>A0ABW3KJN0</accession>